<keyword evidence="5 11" id="KW-0863">Zinc-finger</keyword>
<evidence type="ECO:0000256" key="5">
    <source>
        <dbReference type="ARBA" id="ARBA00022771"/>
    </source>
</evidence>
<dbReference type="Pfam" id="PF00096">
    <property type="entry name" value="zf-C2H2"/>
    <property type="match status" value="3"/>
</dbReference>
<evidence type="ECO:0000313" key="14">
    <source>
        <dbReference type="Proteomes" id="UP000747542"/>
    </source>
</evidence>
<evidence type="ECO:0000313" key="13">
    <source>
        <dbReference type="EMBL" id="KAG7162538.1"/>
    </source>
</evidence>
<feature type="domain" description="C2H2-type" evidence="12">
    <location>
        <begin position="30"/>
        <end position="57"/>
    </location>
</feature>
<keyword evidence="14" id="KW-1185">Reference proteome</keyword>
<evidence type="ECO:0000256" key="11">
    <source>
        <dbReference type="PROSITE-ProRule" id="PRU00042"/>
    </source>
</evidence>
<dbReference type="GO" id="GO:0008270">
    <property type="term" value="F:zinc ion binding"/>
    <property type="evidence" value="ECO:0007669"/>
    <property type="project" value="UniProtKB-KW"/>
</dbReference>
<protein>
    <submittedName>
        <fullName evidence="13">Zinc finger protein 513-like 2</fullName>
    </submittedName>
</protein>
<dbReference type="SMART" id="SM00355">
    <property type="entry name" value="ZnF_C2H2"/>
    <property type="match status" value="5"/>
</dbReference>
<dbReference type="GO" id="GO:0000978">
    <property type="term" value="F:RNA polymerase II cis-regulatory region sequence-specific DNA binding"/>
    <property type="evidence" value="ECO:0007669"/>
    <property type="project" value="TreeGrafter"/>
</dbReference>
<dbReference type="GO" id="GO:0000981">
    <property type="term" value="F:DNA-binding transcription factor activity, RNA polymerase II-specific"/>
    <property type="evidence" value="ECO:0007669"/>
    <property type="project" value="TreeGrafter"/>
</dbReference>
<dbReference type="Gene3D" id="3.30.160.60">
    <property type="entry name" value="Classic Zinc Finger"/>
    <property type="match status" value="5"/>
</dbReference>
<name>A0A8J5JWJ5_HOMAM</name>
<dbReference type="PANTHER" id="PTHR23235">
    <property type="entry name" value="KRUEPPEL-LIKE TRANSCRIPTION FACTOR"/>
    <property type="match status" value="1"/>
</dbReference>
<keyword evidence="3" id="KW-0479">Metal-binding</keyword>
<keyword evidence="7" id="KW-0805">Transcription regulation</keyword>
<evidence type="ECO:0000256" key="1">
    <source>
        <dbReference type="ARBA" id="ARBA00004123"/>
    </source>
</evidence>
<keyword evidence="9" id="KW-0804">Transcription</keyword>
<proteinExistence type="inferred from homology"/>
<feature type="domain" description="C2H2-type" evidence="12">
    <location>
        <begin position="118"/>
        <end position="145"/>
    </location>
</feature>
<dbReference type="InterPro" id="IPR013087">
    <property type="entry name" value="Znf_C2H2_type"/>
</dbReference>
<sequence length="206" mass="23099">VVLDSDSLMHTGRGATGYRKGFAPTSKKQHMCPHCPYITHVATNLRNHMRTHTGEKPFSCTYCPYSAITKDNLKRHIRNHTGEKPYECKVRLNTGCLRTGGRGTTGGGKGMTAAAKTHQCPYCSYSSPVTTNLKNHLRTHTREKPFSCPHCPYSAITKQTLEDHIRTHTGERPFSCPHCPYNAISKKRLKRHVVTHTATLNVKLVM</sequence>
<dbReference type="FunFam" id="3.30.160.60:FF:001480">
    <property type="entry name" value="Si:cabz01071911.3"/>
    <property type="match status" value="1"/>
</dbReference>
<feature type="domain" description="C2H2-type" evidence="12">
    <location>
        <begin position="58"/>
        <end position="85"/>
    </location>
</feature>
<evidence type="ECO:0000256" key="2">
    <source>
        <dbReference type="ARBA" id="ARBA00006991"/>
    </source>
</evidence>
<dbReference type="GO" id="GO:0005634">
    <property type="term" value="C:nucleus"/>
    <property type="evidence" value="ECO:0007669"/>
    <property type="project" value="UniProtKB-SubCell"/>
</dbReference>
<dbReference type="PANTHER" id="PTHR23235:SF120">
    <property type="entry name" value="KRUPPEL-LIKE FACTOR 15"/>
    <property type="match status" value="1"/>
</dbReference>
<evidence type="ECO:0000256" key="10">
    <source>
        <dbReference type="ARBA" id="ARBA00023242"/>
    </source>
</evidence>
<comment type="subcellular location">
    <subcellularLocation>
        <location evidence="1">Nucleus</location>
    </subcellularLocation>
</comment>
<feature type="domain" description="C2H2-type" evidence="12">
    <location>
        <begin position="146"/>
        <end position="173"/>
    </location>
</feature>
<evidence type="ECO:0000256" key="9">
    <source>
        <dbReference type="ARBA" id="ARBA00023163"/>
    </source>
</evidence>
<evidence type="ECO:0000256" key="3">
    <source>
        <dbReference type="ARBA" id="ARBA00022723"/>
    </source>
</evidence>
<dbReference type="InterPro" id="IPR036236">
    <property type="entry name" value="Znf_C2H2_sf"/>
</dbReference>
<feature type="non-terminal residue" evidence="13">
    <location>
        <position position="206"/>
    </location>
</feature>
<accession>A0A8J5JWJ5</accession>
<evidence type="ECO:0000256" key="4">
    <source>
        <dbReference type="ARBA" id="ARBA00022737"/>
    </source>
</evidence>
<evidence type="ECO:0000256" key="8">
    <source>
        <dbReference type="ARBA" id="ARBA00023125"/>
    </source>
</evidence>
<comment type="similarity">
    <text evidence="2">Belongs to the krueppel C2H2-type zinc-finger protein family.</text>
</comment>
<reference evidence="13" key="1">
    <citation type="journal article" date="2021" name="Sci. Adv.">
        <title>The American lobster genome reveals insights on longevity, neural, and immune adaptations.</title>
        <authorList>
            <person name="Polinski J.M."/>
            <person name="Zimin A.V."/>
            <person name="Clark K.F."/>
            <person name="Kohn A.B."/>
            <person name="Sadowski N."/>
            <person name="Timp W."/>
            <person name="Ptitsyn A."/>
            <person name="Khanna P."/>
            <person name="Romanova D.Y."/>
            <person name="Williams P."/>
            <person name="Greenwood S.J."/>
            <person name="Moroz L.L."/>
            <person name="Walt D.R."/>
            <person name="Bodnar A.G."/>
        </authorList>
    </citation>
    <scope>NUCLEOTIDE SEQUENCE</scope>
    <source>
        <strain evidence="13">GMGI-L3</strain>
    </source>
</reference>
<gene>
    <name evidence="13" type="primary">Znf513-L2</name>
    <name evidence="13" type="ORF">Hamer_G008095</name>
</gene>
<keyword evidence="6" id="KW-0862">Zinc</keyword>
<keyword evidence="4" id="KW-0677">Repeat</keyword>
<dbReference type="SUPFAM" id="SSF57667">
    <property type="entry name" value="beta-beta-alpha zinc fingers"/>
    <property type="match status" value="3"/>
</dbReference>
<dbReference type="PROSITE" id="PS50157">
    <property type="entry name" value="ZINC_FINGER_C2H2_2"/>
    <property type="match status" value="4"/>
</dbReference>
<evidence type="ECO:0000256" key="6">
    <source>
        <dbReference type="ARBA" id="ARBA00022833"/>
    </source>
</evidence>
<dbReference type="Proteomes" id="UP000747542">
    <property type="component" value="Unassembled WGS sequence"/>
</dbReference>
<dbReference type="EMBL" id="JAHLQT010027705">
    <property type="protein sequence ID" value="KAG7162538.1"/>
    <property type="molecule type" value="Genomic_DNA"/>
</dbReference>
<keyword evidence="10" id="KW-0539">Nucleus</keyword>
<keyword evidence="8" id="KW-0238">DNA-binding</keyword>
<evidence type="ECO:0000259" key="12">
    <source>
        <dbReference type="PROSITE" id="PS50157"/>
    </source>
</evidence>
<evidence type="ECO:0000256" key="7">
    <source>
        <dbReference type="ARBA" id="ARBA00023015"/>
    </source>
</evidence>
<dbReference type="AlphaFoldDB" id="A0A8J5JWJ5"/>
<comment type="caution">
    <text evidence="13">The sequence shown here is derived from an EMBL/GenBank/DDBJ whole genome shotgun (WGS) entry which is preliminary data.</text>
</comment>
<organism evidence="13 14">
    <name type="scientific">Homarus americanus</name>
    <name type="common">American lobster</name>
    <dbReference type="NCBI Taxonomy" id="6706"/>
    <lineage>
        <taxon>Eukaryota</taxon>
        <taxon>Metazoa</taxon>
        <taxon>Ecdysozoa</taxon>
        <taxon>Arthropoda</taxon>
        <taxon>Crustacea</taxon>
        <taxon>Multicrustacea</taxon>
        <taxon>Malacostraca</taxon>
        <taxon>Eumalacostraca</taxon>
        <taxon>Eucarida</taxon>
        <taxon>Decapoda</taxon>
        <taxon>Pleocyemata</taxon>
        <taxon>Astacidea</taxon>
        <taxon>Nephropoidea</taxon>
        <taxon>Nephropidae</taxon>
        <taxon>Homarus</taxon>
    </lineage>
</organism>
<dbReference type="FunFam" id="3.30.160.60:FF:000630">
    <property type="entry name" value="Zinc finger protein 180"/>
    <property type="match status" value="2"/>
</dbReference>